<evidence type="ECO:0000259" key="6">
    <source>
        <dbReference type="PROSITE" id="PS51296"/>
    </source>
</evidence>
<organism evidence="7 8">
    <name type="scientific">Paraburkholderia caffeinitolerans</name>
    <dbReference type="NCBI Taxonomy" id="1723730"/>
    <lineage>
        <taxon>Bacteria</taxon>
        <taxon>Pseudomonadati</taxon>
        <taxon>Pseudomonadota</taxon>
        <taxon>Betaproteobacteria</taxon>
        <taxon>Burkholderiales</taxon>
        <taxon>Burkholderiaceae</taxon>
        <taxon>Paraburkholderia</taxon>
    </lineage>
</organism>
<dbReference type="GO" id="GO:0008168">
    <property type="term" value="F:methyltransferase activity"/>
    <property type="evidence" value="ECO:0007669"/>
    <property type="project" value="UniProtKB-KW"/>
</dbReference>
<evidence type="ECO:0000313" key="7">
    <source>
        <dbReference type="EMBL" id="CAB3788248.1"/>
    </source>
</evidence>
<keyword evidence="2" id="KW-0479">Metal-binding</keyword>
<name>A0A6J5FW49_9BURK</name>
<dbReference type="Pfam" id="PF00355">
    <property type="entry name" value="Rieske"/>
    <property type="match status" value="1"/>
</dbReference>
<dbReference type="GO" id="GO:0046872">
    <property type="term" value="F:metal ion binding"/>
    <property type="evidence" value="ECO:0007669"/>
    <property type="project" value="UniProtKB-KW"/>
</dbReference>
<gene>
    <name evidence="7" type="primary">ndmB_2</name>
    <name evidence="7" type="ORF">LMG28688_02650</name>
</gene>
<dbReference type="InterPro" id="IPR017941">
    <property type="entry name" value="Rieske_2Fe-2S"/>
</dbReference>
<evidence type="ECO:0000256" key="1">
    <source>
        <dbReference type="ARBA" id="ARBA00022714"/>
    </source>
</evidence>
<keyword evidence="8" id="KW-1185">Reference proteome</keyword>
<proteinExistence type="predicted"/>
<dbReference type="Proteomes" id="UP000494119">
    <property type="component" value="Unassembled WGS sequence"/>
</dbReference>
<keyword evidence="3 7" id="KW-0560">Oxidoreductase</keyword>
<dbReference type="GO" id="GO:0016491">
    <property type="term" value="F:oxidoreductase activity"/>
    <property type="evidence" value="ECO:0007669"/>
    <property type="project" value="UniProtKB-KW"/>
</dbReference>
<dbReference type="RefSeq" id="WP_129563581.1">
    <property type="nucleotide sequence ID" value="NZ_CADIKL010000011.1"/>
</dbReference>
<dbReference type="PANTHER" id="PTHR21266">
    <property type="entry name" value="IRON-SULFUR DOMAIN CONTAINING PROTEIN"/>
    <property type="match status" value="1"/>
</dbReference>
<dbReference type="CDD" id="cd03469">
    <property type="entry name" value="Rieske_RO_Alpha_N"/>
    <property type="match status" value="1"/>
</dbReference>
<evidence type="ECO:0000256" key="2">
    <source>
        <dbReference type="ARBA" id="ARBA00022723"/>
    </source>
</evidence>
<evidence type="ECO:0000256" key="5">
    <source>
        <dbReference type="ARBA" id="ARBA00023014"/>
    </source>
</evidence>
<dbReference type="AlphaFoldDB" id="A0A6J5FW49"/>
<evidence type="ECO:0000313" key="8">
    <source>
        <dbReference type="Proteomes" id="UP000494119"/>
    </source>
</evidence>
<dbReference type="GO" id="GO:0051537">
    <property type="term" value="F:2 iron, 2 sulfur cluster binding"/>
    <property type="evidence" value="ECO:0007669"/>
    <property type="project" value="UniProtKB-KW"/>
</dbReference>
<dbReference type="EC" id="1.14.13.179" evidence="7"/>
<accession>A0A6J5FW49</accession>
<dbReference type="PROSITE" id="PS51296">
    <property type="entry name" value="RIESKE"/>
    <property type="match status" value="1"/>
</dbReference>
<dbReference type="Pfam" id="PF19112">
    <property type="entry name" value="VanA_C"/>
    <property type="match status" value="1"/>
</dbReference>
<reference evidence="7 8" key="1">
    <citation type="submission" date="2020-04" db="EMBL/GenBank/DDBJ databases">
        <authorList>
            <person name="De Canck E."/>
        </authorList>
    </citation>
    <scope>NUCLEOTIDE SEQUENCE [LARGE SCALE GENOMIC DNA]</scope>
    <source>
        <strain evidence="7 8">LMG 28688</strain>
    </source>
</reference>
<keyword evidence="7" id="KW-0489">Methyltransferase</keyword>
<dbReference type="SUPFAM" id="SSF50022">
    <property type="entry name" value="ISP domain"/>
    <property type="match status" value="1"/>
</dbReference>
<dbReference type="InterPro" id="IPR044043">
    <property type="entry name" value="VanA_C_cat"/>
</dbReference>
<dbReference type="PANTHER" id="PTHR21266:SF59">
    <property type="entry name" value="BLR4922 PROTEIN"/>
    <property type="match status" value="1"/>
</dbReference>
<dbReference type="Gene3D" id="3.90.380.10">
    <property type="entry name" value="Naphthalene 1,2-dioxygenase Alpha Subunit, Chain A, domain 1"/>
    <property type="match status" value="1"/>
</dbReference>
<sequence length="372" mass="41764">MTETPITRDRTYLRHFWHPVCTERELAAADPSGNGPMAVRLLGEDLVVARLGERVTAMADRCAHRCAKLSKGKVEHDRLTCPYHGWSYDASGACRHIPACPDLPIPGKARTPAFECEVRYGMVWVRLDSSYGCTEIPRFSDWEREGMRVIVADSYVWQTSAERRWENFTDFSHFAFVHPGTLYDAAYARPPVVPVDRSNGELCFEIEPAREMLASLPDNSPLGTFVYRCTMPFTINLEIELYRRPGRYVLWTTSCPVDDATCRNFMIVARSSADEADPEAEDAVHLAFQKQVLGEDQPVIESQTPAGPIAEEVSVVTDKVSIQYRKWLRELASAAQTGAASFDACLHTDVIDRRPAPVAHADLRLNAQEQAQ</sequence>
<dbReference type="InterPro" id="IPR036922">
    <property type="entry name" value="Rieske_2Fe-2S_sf"/>
</dbReference>
<protein>
    <submittedName>
        <fullName evidence="7">Methylxanthine N3-demethylase NdmB</fullName>
        <ecNumber evidence="7">1.14.13.179</ecNumber>
    </submittedName>
</protein>
<dbReference type="Gene3D" id="2.102.10.10">
    <property type="entry name" value="Rieske [2Fe-2S] iron-sulphur domain"/>
    <property type="match status" value="1"/>
</dbReference>
<dbReference type="EMBL" id="CADIKL010000011">
    <property type="protein sequence ID" value="CAB3788248.1"/>
    <property type="molecule type" value="Genomic_DNA"/>
</dbReference>
<dbReference type="InterPro" id="IPR050584">
    <property type="entry name" value="Cholesterol_7-desaturase"/>
</dbReference>
<keyword evidence="1" id="KW-0001">2Fe-2S</keyword>
<keyword evidence="5" id="KW-0411">Iron-sulfur</keyword>
<keyword evidence="7" id="KW-0808">Transferase</keyword>
<feature type="domain" description="Rieske" evidence="6">
    <location>
        <begin position="17"/>
        <end position="125"/>
    </location>
</feature>
<keyword evidence="4" id="KW-0408">Iron</keyword>
<evidence type="ECO:0000256" key="3">
    <source>
        <dbReference type="ARBA" id="ARBA00023002"/>
    </source>
</evidence>
<dbReference type="SUPFAM" id="SSF55961">
    <property type="entry name" value="Bet v1-like"/>
    <property type="match status" value="1"/>
</dbReference>
<dbReference type="GO" id="GO:0032259">
    <property type="term" value="P:methylation"/>
    <property type="evidence" value="ECO:0007669"/>
    <property type="project" value="UniProtKB-KW"/>
</dbReference>
<evidence type="ECO:0000256" key="4">
    <source>
        <dbReference type="ARBA" id="ARBA00023004"/>
    </source>
</evidence>